<comment type="similarity">
    <text evidence="1">Belongs to the herpesviridae UL24 family.</text>
</comment>
<dbReference type="EMBL" id="FJ478159">
    <property type="protein sequence ID" value="ACT88334.1"/>
    <property type="molecule type" value="Genomic_DNA"/>
</dbReference>
<evidence type="ECO:0000313" key="7">
    <source>
        <dbReference type="Proteomes" id="UP000149016"/>
    </source>
</evidence>
<proteinExistence type="evidence at transcript level"/>
<organism evidence="3 7">
    <name type="scientific">Feline herpesvirus 1</name>
    <name type="common">FeHV-1</name>
    <name type="synonym">Feline viral rhinotracheitis virus</name>
    <dbReference type="NCBI Taxonomy" id="10334"/>
    <lineage>
        <taxon>Viruses</taxon>
        <taxon>Duplodnaviria</taxon>
        <taxon>Heunggongvirae</taxon>
        <taxon>Peploviricota</taxon>
        <taxon>Herviviricetes</taxon>
        <taxon>Herpesvirales</taxon>
        <taxon>Orthoherpesviridae</taxon>
        <taxon>Alphaherpesvirinae</taxon>
        <taxon>Varicellovirus</taxon>
        <taxon>Varicellovirus felidalpha1</taxon>
    </lineage>
</organism>
<gene>
    <name evidence="3" type="primary">UL24</name>
</gene>
<evidence type="ECO:0000313" key="5">
    <source>
        <dbReference type="EMBL" id="AVR53475.1"/>
    </source>
</evidence>
<dbReference type="GeneID" id="8658564"/>
<evidence type="ECO:0000256" key="1">
    <source>
        <dbReference type="ARBA" id="ARBA00010536"/>
    </source>
</evidence>
<name>D1FXV8_FHV1</name>
<protein>
    <recommendedName>
        <fullName evidence="2">Protein UL24 homolog</fullName>
    </recommendedName>
</protein>
<sequence length="260" mass="28543">MMKREQRRSVGLRLRAGIRCHNRFYAVLKRDISSTSASGVYTDRLECLLGGSVSAESLKKAKGVYLACEVNLGRRRPDCVCTIQFEGEGGGICFLIELKTCRFSKNMDTTSKDIQRREGLKQLTDSVGLITKILPPGGEKLTLIPILAFIAQRGLRILGVTSLPPQMLTSNISVLAANITKLAEYNPIESGGVIRSKKKSKYPRSGSGVYKHTNHVPMSSCVSVKDKKNTLTPIGSGESNPLKWVASLFPDHSATQPREY</sequence>
<dbReference type="Proteomes" id="UP000149016">
    <property type="component" value="Segment"/>
</dbReference>
<dbReference type="Proteomes" id="UP000098246">
    <property type="component" value="Segment"/>
</dbReference>
<reference evidence="4 6" key="3">
    <citation type="submission" date="2015-04" db="EMBL/GenBank/DDBJ databases">
        <title>Diversity among historical and modern clinical isolates of feline herpesvirus 1.</title>
        <authorList>
            <person name="Vaz P.K."/>
            <person name="Job N."/>
            <person name="Horsington J."/>
            <person name="Hartley C.A."/>
            <person name="Ficorilli N."/>
            <person name="Browning G.F."/>
            <person name="Devlin J.M."/>
        </authorList>
    </citation>
    <scope>NUCLEOTIDE SEQUENCE [LARGE SCALE GENOMIC DNA]</scope>
    <source>
        <strain evidence="4">Feligen</strain>
    </source>
</reference>
<evidence type="ECO:0000313" key="4">
    <source>
        <dbReference type="EMBL" id="ANG65589.1"/>
    </source>
</evidence>
<evidence type="ECO:0000313" key="3">
    <source>
        <dbReference type="EMBL" id="ACT88334.1"/>
    </source>
</evidence>
<dbReference type="Pfam" id="PF01646">
    <property type="entry name" value="Herpes_UL24"/>
    <property type="match status" value="1"/>
</dbReference>
<dbReference type="KEGG" id="vg:8658564"/>
<reference evidence="3" key="1">
    <citation type="submission" date="2009-12" db="EMBL/GenBank/DDBJ databases">
        <authorList>
            <person name="Tai S.-H."/>
            <person name="Niikura M."/>
            <person name="Cheng H.H."/>
            <person name="Kruger J.M."/>
            <person name="Wise A.G."/>
            <person name="Maes R.K."/>
        </authorList>
    </citation>
    <scope>NUCLEOTIDE SEQUENCE</scope>
    <source>
        <strain evidence="3">C-27</strain>
    </source>
</reference>
<keyword evidence="7" id="KW-1185">Reference proteome</keyword>
<accession>D1FXV8</accession>
<dbReference type="InterPro" id="IPR002580">
    <property type="entry name" value="Herpes_UL24"/>
</dbReference>
<organismHost>
    <name type="scientific">Felidae</name>
    <name type="common">cat family</name>
    <dbReference type="NCBI Taxonomy" id="9681"/>
</organismHost>
<evidence type="ECO:0000313" key="6">
    <source>
        <dbReference type="Proteomes" id="UP000098246"/>
    </source>
</evidence>
<reference evidence="5" key="4">
    <citation type="submission" date="2018-03" db="EMBL/GenBank/DDBJ databases">
        <title>Feline Herpesvirus 1 isolate HR-1.</title>
        <authorList>
            <person name="Tian J."/>
            <person name="Liu Y."/>
            <person name="Liu X."/>
            <person name="Sun X."/>
            <person name="Zhang J."/>
            <person name="Qu L."/>
        </authorList>
    </citation>
    <scope>NUCLEOTIDE SEQUENCE</scope>
    <source>
        <strain evidence="5">HR-1</strain>
    </source>
</reference>
<dbReference type="EMBL" id="MH027364">
    <property type="protein sequence ID" value="AVR53475.1"/>
    <property type="molecule type" value="mRNA"/>
</dbReference>
<reference evidence="3 7" key="2">
    <citation type="journal article" date="2010" name="Virology">
        <title>Complete genomic sequence and an infectious BAC clone of feline herpesvirus-1 (FHV-1).</title>
        <authorList>
            <person name="Tai S.H."/>
            <person name="Niikura M."/>
            <person name="Cheng H.H."/>
            <person name="Kruger J.M."/>
            <person name="Wise A.G."/>
            <person name="Maes R.K."/>
        </authorList>
    </citation>
    <scope>NUCLEOTIDE SEQUENCE [LARGE SCALE GENOMIC DNA]</scope>
    <source>
        <strain evidence="3">C-27</strain>
    </source>
</reference>
<dbReference type="EMBL" id="KR296657">
    <property type="protein sequence ID" value="ANG65589.1"/>
    <property type="molecule type" value="Genomic_DNA"/>
</dbReference>
<evidence type="ECO:0000256" key="2">
    <source>
        <dbReference type="ARBA" id="ARBA00016925"/>
    </source>
</evidence>
<dbReference type="RefSeq" id="YP_003331557.1">
    <property type="nucleotide sequence ID" value="NC_013590.2"/>
</dbReference>